<dbReference type="GO" id="GO:0005737">
    <property type="term" value="C:cytoplasm"/>
    <property type="evidence" value="ECO:0007669"/>
    <property type="project" value="TreeGrafter"/>
</dbReference>
<dbReference type="SUPFAM" id="SSF46785">
    <property type="entry name" value="Winged helix' DNA-binding domain"/>
    <property type="match status" value="1"/>
</dbReference>
<dbReference type="InterPro" id="IPR008988">
    <property type="entry name" value="Transcriptional_repressor_C"/>
</dbReference>
<evidence type="ECO:0000256" key="2">
    <source>
        <dbReference type="ARBA" id="ARBA00022741"/>
    </source>
</evidence>
<dbReference type="AlphaFoldDB" id="A0A089ZGH1"/>
<dbReference type="SUPFAM" id="SSF50037">
    <property type="entry name" value="C-terminal domain of transcriptional repressors"/>
    <property type="match status" value="1"/>
</dbReference>
<dbReference type="InterPro" id="IPR004408">
    <property type="entry name" value="Biotin_CoA_COase_ligase"/>
</dbReference>
<dbReference type="Gene3D" id="2.30.30.100">
    <property type="match status" value="1"/>
</dbReference>
<dbReference type="InterPro" id="IPR003142">
    <property type="entry name" value="BPL_C"/>
</dbReference>
<dbReference type="Pfam" id="PF02237">
    <property type="entry name" value="BPL_C"/>
    <property type="match status" value="1"/>
</dbReference>
<dbReference type="GO" id="GO:0005524">
    <property type="term" value="F:ATP binding"/>
    <property type="evidence" value="ECO:0007669"/>
    <property type="project" value="UniProtKB-KW"/>
</dbReference>
<dbReference type="InterPro" id="IPR036388">
    <property type="entry name" value="WH-like_DNA-bd_sf"/>
</dbReference>
<proteinExistence type="inferred from homology"/>
<dbReference type="InterPro" id="IPR036390">
    <property type="entry name" value="WH_DNA-bd_sf"/>
</dbReference>
<dbReference type="HAMAP" id="MF_00978">
    <property type="entry name" value="Bifunct_BirA"/>
    <property type="match status" value="1"/>
</dbReference>
<dbReference type="Gene3D" id="1.10.10.10">
    <property type="entry name" value="Winged helix-like DNA-binding domain superfamily/Winged helix DNA-binding domain"/>
    <property type="match status" value="1"/>
</dbReference>
<protein>
    <submittedName>
        <fullName evidence="5">Bifunctional biotin operon repressor/biotin-acetyl-CoA-carboxylase ligase BirA</fullName>
    </submittedName>
</protein>
<dbReference type="GO" id="GO:0004077">
    <property type="term" value="F:biotin--[biotin carboxyl-carrier protein] ligase activity"/>
    <property type="evidence" value="ECO:0007669"/>
    <property type="project" value="InterPro"/>
</dbReference>
<keyword evidence="3" id="KW-0067">ATP-binding</keyword>
<dbReference type="Gene3D" id="3.30.930.10">
    <property type="entry name" value="Bira Bifunctional Protein, Domain 2"/>
    <property type="match status" value="1"/>
</dbReference>
<dbReference type="KEGG" id="mfc:BRM9_0411"/>
<dbReference type="Pfam" id="PF03099">
    <property type="entry name" value="BPL_LplA_LipB"/>
    <property type="match status" value="1"/>
</dbReference>
<dbReference type="PANTHER" id="PTHR12835">
    <property type="entry name" value="BIOTIN PROTEIN LIGASE"/>
    <property type="match status" value="1"/>
</dbReference>
<evidence type="ECO:0000256" key="3">
    <source>
        <dbReference type="ARBA" id="ARBA00022840"/>
    </source>
</evidence>
<evidence type="ECO:0000256" key="1">
    <source>
        <dbReference type="ARBA" id="ARBA00022598"/>
    </source>
</evidence>
<evidence type="ECO:0000313" key="5">
    <source>
        <dbReference type="EMBL" id="AIS31238.1"/>
    </source>
</evidence>
<keyword evidence="1 5" id="KW-0436">Ligase</keyword>
<dbReference type="InterPro" id="IPR030855">
    <property type="entry name" value="Bifunct_BirA"/>
</dbReference>
<keyword evidence="2" id="KW-0547">Nucleotide-binding</keyword>
<feature type="domain" description="BPL/LPL catalytic" evidence="4">
    <location>
        <begin position="86"/>
        <end position="276"/>
    </location>
</feature>
<dbReference type="Pfam" id="PF08279">
    <property type="entry name" value="HTH_11"/>
    <property type="match status" value="1"/>
</dbReference>
<dbReference type="EMBL" id="CP006933">
    <property type="protein sequence ID" value="AIS31238.1"/>
    <property type="molecule type" value="Genomic_DNA"/>
</dbReference>
<dbReference type="SUPFAM" id="SSF55681">
    <property type="entry name" value="Class II aaRS and biotin synthetases"/>
    <property type="match status" value="1"/>
</dbReference>
<organism evidence="5 6">
    <name type="scientific">Methanobacterium formicicum</name>
    <dbReference type="NCBI Taxonomy" id="2162"/>
    <lineage>
        <taxon>Archaea</taxon>
        <taxon>Methanobacteriati</taxon>
        <taxon>Methanobacteriota</taxon>
        <taxon>Methanomada group</taxon>
        <taxon>Methanobacteria</taxon>
        <taxon>Methanobacteriales</taxon>
        <taxon>Methanobacteriaceae</taxon>
        <taxon>Methanobacterium</taxon>
    </lineage>
</organism>
<dbReference type="InterPro" id="IPR045864">
    <property type="entry name" value="aa-tRNA-synth_II/BPL/LPL"/>
</dbReference>
<dbReference type="GO" id="GO:0006355">
    <property type="term" value="P:regulation of DNA-templated transcription"/>
    <property type="evidence" value="ECO:0007669"/>
    <property type="project" value="InterPro"/>
</dbReference>
<dbReference type="InterPro" id="IPR013196">
    <property type="entry name" value="HTH_11"/>
</dbReference>
<dbReference type="CDD" id="cd16442">
    <property type="entry name" value="BPL"/>
    <property type="match status" value="1"/>
</dbReference>
<sequence>MKDWNKSVKKFNHIKYGGSMHEKQILKALHEHKDEHVSGDHLTSQLGLSTAQLSQEIEKLQEEGYHIDSSPLGYRLLKTPNRILPYEIQRNLATEYIGHEIHHYSEVDSTNNVAKELAEKGSPEGTIITAESQRSGKGRRGKKWISPHGGVWMTIILRPDIPTSQAPLLTLLTGVAVAETLKRECNLDVGIKWPNDILIGDKKVCGILTEASASKRGLDYVVVGIGIDLNVNVDDFPPELREGATSLQRELEKEISGVKLVQNFLLNFENFYNDFKNGQFQHILNQWRRLSTTIGSTVEVQKRGRTVRGEAVGITKEGVLILEMPDGSLRKIISGECTHFKGE</sequence>
<dbReference type="PROSITE" id="PS51733">
    <property type="entry name" value="BPL_LPL_CATALYTIC"/>
    <property type="match status" value="1"/>
</dbReference>
<gene>
    <name evidence="5" type="primary">birA</name>
    <name evidence="5" type="ORF">BRM9_0411</name>
</gene>
<evidence type="ECO:0000259" key="4">
    <source>
        <dbReference type="PROSITE" id="PS51733"/>
    </source>
</evidence>
<accession>A0A089ZGH1</accession>
<dbReference type="InterPro" id="IPR004143">
    <property type="entry name" value="BPL_LPL_catalytic"/>
</dbReference>
<dbReference type="NCBIfam" id="TIGR00121">
    <property type="entry name" value="birA_ligase"/>
    <property type="match status" value="1"/>
</dbReference>
<name>A0A089ZGH1_METFO</name>
<dbReference type="PANTHER" id="PTHR12835:SF5">
    <property type="entry name" value="BIOTIN--PROTEIN LIGASE"/>
    <property type="match status" value="1"/>
</dbReference>
<dbReference type="STRING" id="2162.BRM9_0411"/>
<dbReference type="Proteomes" id="UP000029661">
    <property type="component" value="Chromosome"/>
</dbReference>
<reference evidence="5 6" key="1">
    <citation type="submission" date="2013-12" db="EMBL/GenBank/DDBJ databases">
        <title>The complete genome sequence of Methanobacterium sp. BRM9.</title>
        <authorList>
            <consortium name="Pastoral Greenhouse Gas Research Consortium"/>
            <person name="Kelly W.J."/>
            <person name="Leahy S.C."/>
            <person name="Perry R."/>
            <person name="Li D."/>
            <person name="Altermann E."/>
            <person name="Lambie S.C."/>
            <person name="Attwood G.T."/>
        </authorList>
    </citation>
    <scope>NUCLEOTIDE SEQUENCE [LARGE SCALE GENOMIC DNA]</scope>
    <source>
        <strain evidence="5 6">BRM9</strain>
    </source>
</reference>
<evidence type="ECO:0000313" key="6">
    <source>
        <dbReference type="Proteomes" id="UP000029661"/>
    </source>
</evidence>